<evidence type="ECO:0000259" key="4">
    <source>
        <dbReference type="PROSITE" id="PS51203"/>
    </source>
</evidence>
<dbReference type="PROSITE" id="PS01031">
    <property type="entry name" value="SHSP"/>
    <property type="match status" value="1"/>
</dbReference>
<dbReference type="PROSITE" id="PS51203">
    <property type="entry name" value="CS"/>
    <property type="match status" value="1"/>
</dbReference>
<dbReference type="AlphaFoldDB" id="A0A3A4P2R1"/>
<protein>
    <submittedName>
        <fullName evidence="5">Hsp20/alpha crystallin family protein</fullName>
    </submittedName>
</protein>
<evidence type="ECO:0000259" key="3">
    <source>
        <dbReference type="PROSITE" id="PS01031"/>
    </source>
</evidence>
<feature type="domain" description="SHSP" evidence="3">
    <location>
        <begin position="43"/>
        <end position="155"/>
    </location>
</feature>
<evidence type="ECO:0000256" key="1">
    <source>
        <dbReference type="PROSITE-ProRule" id="PRU00285"/>
    </source>
</evidence>
<dbReference type="SUPFAM" id="SSF49764">
    <property type="entry name" value="HSP20-like chaperones"/>
    <property type="match status" value="1"/>
</dbReference>
<dbReference type="Gene3D" id="2.60.40.790">
    <property type="match status" value="1"/>
</dbReference>
<evidence type="ECO:0000256" key="2">
    <source>
        <dbReference type="RuleBase" id="RU003616"/>
    </source>
</evidence>
<comment type="caution">
    <text evidence="5">The sequence shown here is derived from an EMBL/GenBank/DDBJ whole genome shotgun (WGS) entry which is preliminary data.</text>
</comment>
<dbReference type="CDD" id="cd06464">
    <property type="entry name" value="ACD_sHsps-like"/>
    <property type="match status" value="1"/>
</dbReference>
<dbReference type="PANTHER" id="PTHR11527">
    <property type="entry name" value="HEAT-SHOCK PROTEIN 20 FAMILY MEMBER"/>
    <property type="match status" value="1"/>
</dbReference>
<dbReference type="InterPro" id="IPR008978">
    <property type="entry name" value="HSP20-like_chaperone"/>
</dbReference>
<organism evidence="5 6">
    <name type="scientific">Abyssobacteria bacterium (strain SURF_5)</name>
    <dbReference type="NCBI Taxonomy" id="2093360"/>
    <lineage>
        <taxon>Bacteria</taxon>
        <taxon>Pseudomonadati</taxon>
        <taxon>Candidatus Hydrogenedentota</taxon>
        <taxon>Candidatus Abyssobacteria</taxon>
    </lineage>
</organism>
<dbReference type="Pfam" id="PF00011">
    <property type="entry name" value="HSP20"/>
    <property type="match status" value="1"/>
</dbReference>
<sequence length="155" mass="17773">MAIMRWRPRAEMDPFRDLMGIQDEINRLFDWTLSRRPSEGAGLLQGEWAPAIDVAENENSVFVKAELPGMSEKDIDVNILGNTLTIKGEKKKEEEKKEHSYYRLERSYGSFQRSITLPTVVDSAKCKASFKNGVLEIEMPKKEEAKPKQIKVNID</sequence>
<dbReference type="InterPro" id="IPR007052">
    <property type="entry name" value="CS_dom"/>
</dbReference>
<comment type="similarity">
    <text evidence="1 2">Belongs to the small heat shock protein (HSP20) family.</text>
</comment>
<accession>A0A3A4P2R1</accession>
<proteinExistence type="inferred from homology"/>
<feature type="domain" description="CS" evidence="4">
    <location>
        <begin position="47"/>
        <end position="151"/>
    </location>
</feature>
<dbReference type="Proteomes" id="UP000265882">
    <property type="component" value="Unassembled WGS sequence"/>
</dbReference>
<dbReference type="InterPro" id="IPR002068">
    <property type="entry name" value="A-crystallin/Hsp20_dom"/>
</dbReference>
<evidence type="ECO:0000313" key="5">
    <source>
        <dbReference type="EMBL" id="RJP25095.1"/>
    </source>
</evidence>
<dbReference type="InterPro" id="IPR031107">
    <property type="entry name" value="Small_HSP"/>
</dbReference>
<name>A0A3A4P2R1_ABYX5</name>
<reference evidence="5 6" key="1">
    <citation type="journal article" date="2017" name="ISME J.">
        <title>Energy and carbon metabolisms in a deep terrestrial subsurface fluid microbial community.</title>
        <authorList>
            <person name="Momper L."/>
            <person name="Jungbluth S.P."/>
            <person name="Lee M.D."/>
            <person name="Amend J.P."/>
        </authorList>
    </citation>
    <scope>NUCLEOTIDE SEQUENCE [LARGE SCALE GENOMIC DNA]</scope>
    <source>
        <strain evidence="5">SURF_5</strain>
    </source>
</reference>
<dbReference type="EMBL" id="QZKU01000026">
    <property type="protein sequence ID" value="RJP25095.1"/>
    <property type="molecule type" value="Genomic_DNA"/>
</dbReference>
<evidence type="ECO:0000313" key="6">
    <source>
        <dbReference type="Proteomes" id="UP000265882"/>
    </source>
</evidence>
<gene>
    <name evidence="5" type="ORF">C4520_02975</name>
</gene>